<evidence type="ECO:0000313" key="4">
    <source>
        <dbReference type="Proteomes" id="UP001282288"/>
    </source>
</evidence>
<dbReference type="Proteomes" id="UP001272987">
    <property type="component" value="Unassembled WGS sequence"/>
</dbReference>
<dbReference type="EMBL" id="JARAWP010000047">
    <property type="protein sequence ID" value="MDX3025430.1"/>
    <property type="molecule type" value="Genomic_DNA"/>
</dbReference>
<sequence length="106" mass="11712">MKTTCWDYRLGMRTDGKNLIGHAGMMLLRKLADRLRLAAALSAALSRATGPGWRDRGTALVQLACAIVLGARNFLEAEQLHHHRRPLFRRPASSGICGYRSGLRAL</sequence>
<gene>
    <name evidence="1" type="ORF">PV399_46860</name>
    <name evidence="2" type="ORF">PV666_47335</name>
</gene>
<evidence type="ECO:0000313" key="1">
    <source>
        <dbReference type="EMBL" id="MDX2967166.1"/>
    </source>
</evidence>
<evidence type="ECO:0008006" key="5">
    <source>
        <dbReference type="Google" id="ProtNLM"/>
    </source>
</evidence>
<name>A0AAP6BLU1_9ACTN</name>
<evidence type="ECO:0000313" key="3">
    <source>
        <dbReference type="Proteomes" id="UP001272987"/>
    </source>
</evidence>
<dbReference type="GeneID" id="69812377"/>
<accession>A0AAP6BLU1</accession>
<dbReference type="Proteomes" id="UP001282288">
    <property type="component" value="Unassembled WGS sequence"/>
</dbReference>
<keyword evidence="3" id="KW-1185">Reference proteome</keyword>
<dbReference type="AlphaFoldDB" id="A0AAP6BLU1"/>
<dbReference type="RefSeq" id="WP_010356786.1">
    <property type="nucleotide sequence ID" value="NZ_CP122369.1"/>
</dbReference>
<reference evidence="1 3" key="1">
    <citation type="journal article" date="2023" name="Microb. Genom.">
        <title>Mesoterricola silvestris gen. nov., sp. nov., Mesoterricola sediminis sp. nov., Geothrix oryzae sp. nov., Geothrix edaphica sp. nov., Geothrix rubra sp. nov., and Geothrix limicola sp. nov., six novel members of Acidobacteriota isolated from soils.</title>
        <authorList>
            <person name="Weisberg A.J."/>
            <person name="Pearce E."/>
            <person name="Kramer C.G."/>
            <person name="Chang J.H."/>
            <person name="Clarke C.R."/>
        </authorList>
    </citation>
    <scope>NUCLEOTIDE SEQUENCE</scope>
    <source>
        <strain evidence="2 3">NB05-1H</strain>
        <strain evidence="1">NRRL_B-16521</strain>
    </source>
</reference>
<protein>
    <recommendedName>
        <fullName evidence="5">Transposase DDE domain-containing protein</fullName>
    </recommendedName>
</protein>
<proteinExistence type="predicted"/>
<comment type="caution">
    <text evidence="1">The sequence shown here is derived from an EMBL/GenBank/DDBJ whole genome shotgun (WGS) entry which is preliminary data.</text>
</comment>
<dbReference type="EMBL" id="JARAWC010000085">
    <property type="protein sequence ID" value="MDX2967166.1"/>
    <property type="molecule type" value="Genomic_DNA"/>
</dbReference>
<evidence type="ECO:0000313" key="2">
    <source>
        <dbReference type="EMBL" id="MDX3025430.1"/>
    </source>
</evidence>
<organism evidence="1 4">
    <name type="scientific">Streptomyces acidiscabies</name>
    <dbReference type="NCBI Taxonomy" id="42234"/>
    <lineage>
        <taxon>Bacteria</taxon>
        <taxon>Bacillati</taxon>
        <taxon>Actinomycetota</taxon>
        <taxon>Actinomycetes</taxon>
        <taxon>Kitasatosporales</taxon>
        <taxon>Streptomycetaceae</taxon>
        <taxon>Streptomyces</taxon>
    </lineage>
</organism>